<name>A0A1B6H2A8_9HEMI</name>
<feature type="region of interest" description="Disordered" evidence="7">
    <location>
        <begin position="1"/>
        <end position="23"/>
    </location>
</feature>
<dbReference type="SUPFAM" id="SSF50978">
    <property type="entry name" value="WD40 repeat-like"/>
    <property type="match status" value="1"/>
</dbReference>
<dbReference type="PROSITE" id="PS00678">
    <property type="entry name" value="WD_REPEATS_1"/>
    <property type="match status" value="3"/>
</dbReference>
<evidence type="ECO:0000256" key="3">
    <source>
        <dbReference type="ARBA" id="ARBA00022737"/>
    </source>
</evidence>
<dbReference type="Pfam" id="PF12265">
    <property type="entry name" value="CAF1C_H4-bd"/>
    <property type="match status" value="1"/>
</dbReference>
<dbReference type="GO" id="GO:0042254">
    <property type="term" value="P:ribosome biogenesis"/>
    <property type="evidence" value="ECO:0007669"/>
    <property type="project" value="TreeGrafter"/>
</dbReference>
<protein>
    <recommendedName>
        <fullName evidence="5">Glutamate-rich WD repeat-containing protein 1</fullName>
    </recommendedName>
</protein>
<evidence type="ECO:0000256" key="1">
    <source>
        <dbReference type="ARBA" id="ARBA00004123"/>
    </source>
</evidence>
<dbReference type="Gene3D" id="2.130.10.10">
    <property type="entry name" value="YVTN repeat-like/Quinoprotein amine dehydrogenase"/>
    <property type="match status" value="1"/>
</dbReference>
<dbReference type="InterPro" id="IPR019775">
    <property type="entry name" value="WD40_repeat_CS"/>
</dbReference>
<feature type="repeat" description="WD" evidence="6">
    <location>
        <begin position="348"/>
        <end position="382"/>
    </location>
</feature>
<keyword evidence="3" id="KW-0677">Repeat</keyword>
<evidence type="ECO:0000313" key="9">
    <source>
        <dbReference type="EMBL" id="JAS68778.1"/>
    </source>
</evidence>
<keyword evidence="4" id="KW-0539">Nucleus</keyword>
<evidence type="ECO:0000256" key="5">
    <source>
        <dbReference type="ARBA" id="ARBA00040876"/>
    </source>
</evidence>
<evidence type="ECO:0000256" key="2">
    <source>
        <dbReference type="ARBA" id="ARBA00022574"/>
    </source>
</evidence>
<dbReference type="InterPro" id="IPR051972">
    <property type="entry name" value="Glutamate-rich_WD_repeat"/>
</dbReference>
<dbReference type="InterPro" id="IPR015943">
    <property type="entry name" value="WD40/YVTN_repeat-like_dom_sf"/>
</dbReference>
<organism evidence="9">
    <name type="scientific">Cuerna arida</name>
    <dbReference type="NCBI Taxonomy" id="1464854"/>
    <lineage>
        <taxon>Eukaryota</taxon>
        <taxon>Metazoa</taxon>
        <taxon>Ecdysozoa</taxon>
        <taxon>Arthropoda</taxon>
        <taxon>Hexapoda</taxon>
        <taxon>Insecta</taxon>
        <taxon>Pterygota</taxon>
        <taxon>Neoptera</taxon>
        <taxon>Paraneoptera</taxon>
        <taxon>Hemiptera</taxon>
        <taxon>Auchenorrhyncha</taxon>
        <taxon>Membracoidea</taxon>
        <taxon>Cicadellidae</taxon>
        <taxon>Cicadellinae</taxon>
        <taxon>Proconiini</taxon>
        <taxon>Cuerna</taxon>
    </lineage>
</organism>
<proteinExistence type="predicted"/>
<dbReference type="PANTHER" id="PTHR45903:SF1">
    <property type="entry name" value="GLUTAMATE-RICH WD REPEAT-CONTAINING PROTEIN 1"/>
    <property type="match status" value="1"/>
</dbReference>
<evidence type="ECO:0000256" key="6">
    <source>
        <dbReference type="PROSITE-ProRule" id="PRU00221"/>
    </source>
</evidence>
<feature type="compositionally biased region" description="Acidic residues" evidence="7">
    <location>
        <begin position="111"/>
        <end position="129"/>
    </location>
</feature>
<evidence type="ECO:0000256" key="7">
    <source>
        <dbReference type="SAM" id="MobiDB-lite"/>
    </source>
</evidence>
<dbReference type="SMART" id="SM00320">
    <property type="entry name" value="WD40"/>
    <property type="match status" value="4"/>
</dbReference>
<dbReference type="InterPro" id="IPR020472">
    <property type="entry name" value="WD40_PAC1"/>
</dbReference>
<sequence>MEDEEMKDVNIEQNENLLKNDKEKRQVYLPGQPLDPDEELVCDPSAYIMLHEANTGSPCLSFDIIKDNFGSKREEFPLTAYLVAGTQSDRPNNNSVIVMKLSNMHKTLKQEDEESSESEEEEDDEEGESGGEGKKPKMESVLIKHHGCVNRIRTTQHGDTVLCGVWSEQGKVTLLDLRSQLAALEDSREIAARRKTGNRAGEPIRPLFVFTGHQTEGYAIDWCPTQSGVLATGDCRRNIHIWQPGDGGNWTVDQRPLVGHNGSVEDINWSPNEPHVMASCSVDKTIRIWDTREPGTKACKLTVEAHTSDVNVISWNSREPLIVSGGDDGYIHVWDLRNFQTGGAVATLKHHTAAITTVEWQPCESSVLAAGGEDDQISLWDLAVERDDMETEQDIKDLPPQLLFIHQGQSEIKELHWHPQLPGVIISTANSGFNAFRTISV</sequence>
<dbReference type="PANTHER" id="PTHR45903">
    <property type="entry name" value="GLUTAMATE-RICH WD REPEAT-CONTAINING PROTEIN 1"/>
    <property type="match status" value="1"/>
</dbReference>
<feature type="repeat" description="WD" evidence="6">
    <location>
        <begin position="257"/>
        <end position="292"/>
    </location>
</feature>
<dbReference type="PRINTS" id="PR00320">
    <property type="entry name" value="GPROTEINBRPT"/>
</dbReference>
<dbReference type="InterPro" id="IPR036322">
    <property type="entry name" value="WD40_repeat_dom_sf"/>
</dbReference>
<comment type="subcellular location">
    <subcellularLocation>
        <location evidence="1">Nucleus</location>
    </subcellularLocation>
</comment>
<keyword evidence="2 6" id="KW-0853">WD repeat</keyword>
<dbReference type="EMBL" id="GECZ01000991">
    <property type="protein sequence ID" value="JAS68778.1"/>
    <property type="molecule type" value="Transcribed_RNA"/>
</dbReference>
<dbReference type="AlphaFoldDB" id="A0A1B6H2A8"/>
<dbReference type="Pfam" id="PF00400">
    <property type="entry name" value="WD40"/>
    <property type="match status" value="3"/>
</dbReference>
<dbReference type="PROSITE" id="PS50294">
    <property type="entry name" value="WD_REPEATS_REGION"/>
    <property type="match status" value="3"/>
</dbReference>
<dbReference type="InterPro" id="IPR022052">
    <property type="entry name" value="Histone-bd_RBBP4-like_N"/>
</dbReference>
<dbReference type="GO" id="GO:0005730">
    <property type="term" value="C:nucleolus"/>
    <property type="evidence" value="ECO:0007669"/>
    <property type="project" value="TreeGrafter"/>
</dbReference>
<feature type="domain" description="Histone-binding protein RBBP4-like N-terminal" evidence="8">
    <location>
        <begin position="37"/>
        <end position="105"/>
    </location>
</feature>
<accession>A0A1B6H2A8</accession>
<feature type="region of interest" description="Disordered" evidence="7">
    <location>
        <begin position="107"/>
        <end position="137"/>
    </location>
</feature>
<evidence type="ECO:0000256" key="4">
    <source>
        <dbReference type="ARBA" id="ARBA00023242"/>
    </source>
</evidence>
<dbReference type="InterPro" id="IPR001680">
    <property type="entry name" value="WD40_rpt"/>
</dbReference>
<evidence type="ECO:0000259" key="8">
    <source>
        <dbReference type="Pfam" id="PF12265"/>
    </source>
</evidence>
<gene>
    <name evidence="9" type="ORF">g.14873</name>
</gene>
<feature type="repeat" description="WD" evidence="6">
    <location>
        <begin position="303"/>
        <end position="338"/>
    </location>
</feature>
<reference evidence="9" key="1">
    <citation type="submission" date="2015-11" db="EMBL/GenBank/DDBJ databases">
        <title>De novo transcriptome assembly of four potential Pierce s Disease insect vectors from Arizona vineyards.</title>
        <authorList>
            <person name="Tassone E.E."/>
        </authorList>
    </citation>
    <scope>NUCLEOTIDE SEQUENCE</scope>
</reference>
<dbReference type="PROSITE" id="PS50082">
    <property type="entry name" value="WD_REPEATS_2"/>
    <property type="match status" value="3"/>
</dbReference>